<dbReference type="PIRSF" id="PIRSF037984">
    <property type="entry name" value="Met_synth_TM0269_prd"/>
    <property type="match status" value="1"/>
</dbReference>
<name>L0KAZ8_HALHC</name>
<organism evidence="1 2">
    <name type="scientific">Halobacteroides halobius (strain ATCC 35273 / DSM 5150 / MD-1)</name>
    <dbReference type="NCBI Taxonomy" id="748449"/>
    <lineage>
        <taxon>Bacteria</taxon>
        <taxon>Bacillati</taxon>
        <taxon>Bacillota</taxon>
        <taxon>Clostridia</taxon>
        <taxon>Halanaerobiales</taxon>
        <taxon>Halobacteroidaceae</taxon>
        <taxon>Halobacteroides</taxon>
    </lineage>
</organism>
<dbReference type="InterPro" id="IPR037010">
    <property type="entry name" value="VitB12-dep_Met_synth_activ_sf"/>
</dbReference>
<evidence type="ECO:0000313" key="1">
    <source>
        <dbReference type="EMBL" id="AGB41258.1"/>
    </source>
</evidence>
<dbReference type="PATRIC" id="fig|748449.3.peg.1270"/>
<dbReference type="eggNOG" id="COG1410">
    <property type="taxonomic scope" value="Bacteria"/>
</dbReference>
<dbReference type="InterPro" id="IPR017342">
    <property type="entry name" value="S-AdoMet-dep_Met_synth_prd"/>
</dbReference>
<evidence type="ECO:0000313" key="2">
    <source>
        <dbReference type="Proteomes" id="UP000010880"/>
    </source>
</evidence>
<gene>
    <name evidence="1" type="ordered locus">Halha_1313</name>
</gene>
<dbReference type="KEGG" id="hhl:Halha_1313"/>
<dbReference type="RefSeq" id="WP_015326980.1">
    <property type="nucleotide sequence ID" value="NC_019978.1"/>
</dbReference>
<protein>
    <submittedName>
        <fullName evidence="1">Vitamin B12 dependent methionine synthase</fullName>
    </submittedName>
</protein>
<dbReference type="STRING" id="748449.Halha_1313"/>
<dbReference type="EMBL" id="CP003359">
    <property type="protein sequence ID" value="AGB41258.1"/>
    <property type="molecule type" value="Genomic_DNA"/>
</dbReference>
<dbReference type="GO" id="GO:0008705">
    <property type="term" value="F:methionine synthase activity"/>
    <property type="evidence" value="ECO:0007669"/>
    <property type="project" value="InterPro"/>
</dbReference>
<dbReference type="SUPFAM" id="SSF56507">
    <property type="entry name" value="Methionine synthase activation domain-like"/>
    <property type="match status" value="1"/>
</dbReference>
<accession>L0KAZ8</accession>
<proteinExistence type="predicted"/>
<keyword evidence="2" id="KW-1185">Reference proteome</keyword>
<reference evidence="2" key="1">
    <citation type="submission" date="2012-02" db="EMBL/GenBank/DDBJ databases">
        <title>The complete genome of Halobacteroides halobius DSM 5150.</title>
        <authorList>
            <person name="Lucas S."/>
            <person name="Copeland A."/>
            <person name="Lapidus A."/>
            <person name="Glavina del Rio T."/>
            <person name="Dalin E."/>
            <person name="Tice H."/>
            <person name="Bruce D."/>
            <person name="Goodwin L."/>
            <person name="Pitluck S."/>
            <person name="Peters L."/>
            <person name="Mikhailova N."/>
            <person name="Gu W."/>
            <person name="Kyrpides N."/>
            <person name="Mavromatis K."/>
            <person name="Ivanova N."/>
            <person name="Brettin T."/>
            <person name="Detter J.C."/>
            <person name="Han C."/>
            <person name="Larimer F."/>
            <person name="Land M."/>
            <person name="Hauser L."/>
            <person name="Markowitz V."/>
            <person name="Cheng J.-F."/>
            <person name="Hugenholtz P."/>
            <person name="Woyke T."/>
            <person name="Wu D."/>
            <person name="Tindall B."/>
            <person name="Pomrenke H."/>
            <person name="Brambilla E."/>
            <person name="Klenk H.-P."/>
            <person name="Eisen J.A."/>
        </authorList>
    </citation>
    <scope>NUCLEOTIDE SEQUENCE [LARGE SCALE GENOMIC DNA]</scope>
    <source>
        <strain evidence="2">ATCC 35273 / DSM 5150 / MD-1</strain>
    </source>
</reference>
<dbReference type="HOGENOM" id="CLU_079580_0_0_9"/>
<sequence length="231" mass="25398">MEVRIIIIKDISIEIPKYEVKKELGYQKQTESNSKIEKMISDTINLATSLLEPKGKYVILEKIDIDQDRISLGAEKLTFQSQDIADLLADQEEVALLAVTIGGKLEKKVNQLFTEGELTKATTLDAVGSAAVEEVANRITKLISEEALAKGLSHLTMRFSPGYGDTTLDIQPQLLILLGGEELGITLSSGYILDPQKSITALIGLGNVESDRPSCDFNCQNCEFEICVYDK</sequence>
<dbReference type="AlphaFoldDB" id="L0KAZ8"/>
<dbReference type="OrthoDB" id="9816190at2"/>
<dbReference type="Gene3D" id="3.40.109.40">
    <property type="match status" value="1"/>
</dbReference>
<dbReference type="Proteomes" id="UP000010880">
    <property type="component" value="Chromosome"/>
</dbReference>